<evidence type="ECO:0000256" key="1">
    <source>
        <dbReference type="ARBA" id="ARBA00023002"/>
    </source>
</evidence>
<dbReference type="RefSeq" id="WP_344487920.1">
    <property type="nucleotide sequence ID" value="NZ_BAAAQX010000029.1"/>
</dbReference>
<dbReference type="InterPro" id="IPR050791">
    <property type="entry name" value="Aldo-Keto_reductase"/>
</dbReference>
<sequence>MMTHTIESAPAPRRTLGRGGPRVFPLGLGCMGMSQFYGPWDDGDSLRTIHHALDLGVNLLDTADMYGPYTNEELIGRAVRNRRDEVLIATKFGNVKGPDGRVIGVNGRPDYVRASCEGSLRRLGVDVIDVYCQHRVDPSVPVEETWGALGELVRAGKVRHLAISEASPETVRRAHAVHPMAAVQTEYSLVSRDPEDGLLATLRALGIGFIAYAPLGRGLLTGRITATDDLADDDFRRTLPRFQPGNLARNARLVEGIARLARERGVTPAQLALAWVLAQGDDVVPIPGAKNRARLAENVAATRLRLSAEDRALLDAAAPPGSAAGDRYPDMSGVGR</sequence>
<accession>A0ABN3CU25</accession>
<dbReference type="CDD" id="cd19076">
    <property type="entry name" value="AKR_AKR13A_13D"/>
    <property type="match status" value="1"/>
</dbReference>
<evidence type="ECO:0000256" key="2">
    <source>
        <dbReference type="SAM" id="MobiDB-lite"/>
    </source>
</evidence>
<protein>
    <submittedName>
        <fullName evidence="4">Aldo/keto reductase</fullName>
    </submittedName>
</protein>
<dbReference type="Proteomes" id="UP001499843">
    <property type="component" value="Unassembled WGS sequence"/>
</dbReference>
<reference evidence="4 5" key="1">
    <citation type="journal article" date="2019" name="Int. J. Syst. Evol. Microbiol.">
        <title>The Global Catalogue of Microorganisms (GCM) 10K type strain sequencing project: providing services to taxonomists for standard genome sequencing and annotation.</title>
        <authorList>
            <consortium name="The Broad Institute Genomics Platform"/>
            <consortium name="The Broad Institute Genome Sequencing Center for Infectious Disease"/>
            <person name="Wu L."/>
            <person name="Ma J."/>
        </authorList>
    </citation>
    <scope>NUCLEOTIDE SEQUENCE [LARGE SCALE GENOMIC DNA]</scope>
    <source>
        <strain evidence="4 5">JCM 16114</strain>
    </source>
</reference>
<feature type="domain" description="NADP-dependent oxidoreductase" evidence="3">
    <location>
        <begin position="25"/>
        <end position="317"/>
    </location>
</feature>
<dbReference type="InterPro" id="IPR036812">
    <property type="entry name" value="NAD(P)_OxRdtase_dom_sf"/>
</dbReference>
<keyword evidence="1" id="KW-0560">Oxidoreductase</keyword>
<proteinExistence type="predicted"/>
<dbReference type="SUPFAM" id="SSF51430">
    <property type="entry name" value="NAD(P)-linked oxidoreductase"/>
    <property type="match status" value="1"/>
</dbReference>
<dbReference type="PANTHER" id="PTHR43625">
    <property type="entry name" value="AFLATOXIN B1 ALDEHYDE REDUCTASE"/>
    <property type="match status" value="1"/>
</dbReference>
<evidence type="ECO:0000313" key="4">
    <source>
        <dbReference type="EMBL" id="GAA2212949.1"/>
    </source>
</evidence>
<comment type="caution">
    <text evidence="4">The sequence shown here is derived from an EMBL/GenBank/DDBJ whole genome shotgun (WGS) entry which is preliminary data.</text>
</comment>
<dbReference type="PANTHER" id="PTHR43625:SF40">
    <property type="entry name" value="ALDO-KETO REDUCTASE YAKC [NADP(+)]"/>
    <property type="match status" value="1"/>
</dbReference>
<dbReference type="Gene3D" id="3.20.20.100">
    <property type="entry name" value="NADP-dependent oxidoreductase domain"/>
    <property type="match status" value="1"/>
</dbReference>
<organism evidence="4 5">
    <name type="scientific">Nonomuraea monospora</name>
    <dbReference type="NCBI Taxonomy" id="568818"/>
    <lineage>
        <taxon>Bacteria</taxon>
        <taxon>Bacillati</taxon>
        <taxon>Actinomycetota</taxon>
        <taxon>Actinomycetes</taxon>
        <taxon>Streptosporangiales</taxon>
        <taxon>Streptosporangiaceae</taxon>
        <taxon>Nonomuraea</taxon>
    </lineage>
</organism>
<dbReference type="InterPro" id="IPR023210">
    <property type="entry name" value="NADP_OxRdtase_dom"/>
</dbReference>
<feature type="region of interest" description="Disordered" evidence="2">
    <location>
        <begin position="317"/>
        <end position="336"/>
    </location>
</feature>
<evidence type="ECO:0000259" key="3">
    <source>
        <dbReference type="Pfam" id="PF00248"/>
    </source>
</evidence>
<keyword evidence="5" id="KW-1185">Reference proteome</keyword>
<evidence type="ECO:0000313" key="5">
    <source>
        <dbReference type="Proteomes" id="UP001499843"/>
    </source>
</evidence>
<name>A0ABN3CU25_9ACTN</name>
<dbReference type="Pfam" id="PF00248">
    <property type="entry name" value="Aldo_ket_red"/>
    <property type="match status" value="1"/>
</dbReference>
<gene>
    <name evidence="4" type="ORF">GCM10009850_084110</name>
</gene>
<dbReference type="EMBL" id="BAAAQX010000029">
    <property type="protein sequence ID" value="GAA2212949.1"/>
    <property type="molecule type" value="Genomic_DNA"/>
</dbReference>
<feature type="compositionally biased region" description="Low complexity" evidence="2">
    <location>
        <begin position="317"/>
        <end position="326"/>
    </location>
</feature>